<organism evidence="1 2">
    <name type="scientific">Musa troglodytarum</name>
    <name type="common">fe'i banana</name>
    <dbReference type="NCBI Taxonomy" id="320322"/>
    <lineage>
        <taxon>Eukaryota</taxon>
        <taxon>Viridiplantae</taxon>
        <taxon>Streptophyta</taxon>
        <taxon>Embryophyta</taxon>
        <taxon>Tracheophyta</taxon>
        <taxon>Spermatophyta</taxon>
        <taxon>Magnoliopsida</taxon>
        <taxon>Liliopsida</taxon>
        <taxon>Zingiberales</taxon>
        <taxon>Musaceae</taxon>
        <taxon>Musa</taxon>
    </lineage>
</organism>
<accession>A0A9E7KJM5</accession>
<proteinExistence type="predicted"/>
<sequence length="167" mass="18719">MLCFEHSFLLPPSKARHYQISTANEGEKPKHEEHNVNQPSYTEVCTMELMETPICSALISKLVPISVYGSSPQLYNLQAIIRVDVKRLPPRDGMEMAPQGEGAKKSLLLSLSAAQSLPRAPSLSSSSLWFGAEEHPSPVTVFRRCHFALDRLRRNGLLRVRSLRSSY</sequence>
<evidence type="ECO:0000313" key="1">
    <source>
        <dbReference type="EMBL" id="URE23348.1"/>
    </source>
</evidence>
<gene>
    <name evidence="1" type="ORF">MUK42_36077</name>
</gene>
<keyword evidence="2" id="KW-1185">Reference proteome</keyword>
<dbReference type="EMBL" id="CP097510">
    <property type="protein sequence ID" value="URE23348.1"/>
    <property type="molecule type" value="Genomic_DNA"/>
</dbReference>
<protein>
    <submittedName>
        <fullName evidence="1">Uncharacterized protein</fullName>
    </submittedName>
</protein>
<dbReference type="Proteomes" id="UP001055439">
    <property type="component" value="Chromosome 8"/>
</dbReference>
<reference evidence="1" key="1">
    <citation type="submission" date="2022-05" db="EMBL/GenBank/DDBJ databases">
        <title>The Musa troglodytarum L. genome provides insights into the mechanism of non-climacteric behaviour and enrichment of carotenoids.</title>
        <authorList>
            <person name="Wang J."/>
        </authorList>
    </citation>
    <scope>NUCLEOTIDE SEQUENCE</scope>
    <source>
        <tissue evidence="1">Leaf</tissue>
    </source>
</reference>
<name>A0A9E7KJM5_9LILI</name>
<dbReference type="AlphaFoldDB" id="A0A9E7KJM5"/>
<evidence type="ECO:0000313" key="2">
    <source>
        <dbReference type="Proteomes" id="UP001055439"/>
    </source>
</evidence>